<comment type="caution">
    <text evidence="1">The sequence shown here is derived from an EMBL/GenBank/DDBJ whole genome shotgun (WGS) entry which is preliminary data.</text>
</comment>
<proteinExistence type="predicted"/>
<dbReference type="EMBL" id="JABXBU010002228">
    <property type="protein sequence ID" value="KAF8771336.1"/>
    <property type="molecule type" value="Genomic_DNA"/>
</dbReference>
<evidence type="ECO:0000313" key="2">
    <source>
        <dbReference type="Proteomes" id="UP000807504"/>
    </source>
</evidence>
<keyword evidence="2" id="KW-1185">Reference proteome</keyword>
<dbReference type="Proteomes" id="UP000807504">
    <property type="component" value="Unassembled WGS sequence"/>
</dbReference>
<dbReference type="AlphaFoldDB" id="A0A8T0EEA3"/>
<accession>A0A8T0EEA3</accession>
<protein>
    <submittedName>
        <fullName evidence="1">Uncharacterized protein</fullName>
    </submittedName>
</protein>
<reference evidence="1" key="2">
    <citation type="submission" date="2020-06" db="EMBL/GenBank/DDBJ databases">
        <authorList>
            <person name="Sheffer M."/>
        </authorList>
    </citation>
    <scope>NUCLEOTIDE SEQUENCE</scope>
</reference>
<gene>
    <name evidence="1" type="ORF">HNY73_018772</name>
</gene>
<organism evidence="1 2">
    <name type="scientific">Argiope bruennichi</name>
    <name type="common">Wasp spider</name>
    <name type="synonym">Aranea bruennichi</name>
    <dbReference type="NCBI Taxonomy" id="94029"/>
    <lineage>
        <taxon>Eukaryota</taxon>
        <taxon>Metazoa</taxon>
        <taxon>Ecdysozoa</taxon>
        <taxon>Arthropoda</taxon>
        <taxon>Chelicerata</taxon>
        <taxon>Arachnida</taxon>
        <taxon>Araneae</taxon>
        <taxon>Araneomorphae</taxon>
        <taxon>Entelegynae</taxon>
        <taxon>Araneoidea</taxon>
        <taxon>Araneidae</taxon>
        <taxon>Argiope</taxon>
    </lineage>
</organism>
<evidence type="ECO:0000313" key="1">
    <source>
        <dbReference type="EMBL" id="KAF8771336.1"/>
    </source>
</evidence>
<sequence length="88" mass="10068">MYEDNEMDIGTSGQRVQRLVFLQNKTLRKTTEADFRLDSYHGPLDCEQQCARQLQNEGSRKKVALEILVASSESEDSQSHSMEYSLVP</sequence>
<reference evidence="1" key="1">
    <citation type="journal article" date="2020" name="bioRxiv">
        <title>Chromosome-level reference genome of the European wasp spider Argiope bruennichi: a resource for studies on range expansion and evolutionary adaptation.</title>
        <authorList>
            <person name="Sheffer M.M."/>
            <person name="Hoppe A."/>
            <person name="Krehenwinkel H."/>
            <person name="Uhl G."/>
            <person name="Kuss A.W."/>
            <person name="Jensen L."/>
            <person name="Jensen C."/>
            <person name="Gillespie R.G."/>
            <person name="Hoff K.J."/>
            <person name="Prost S."/>
        </authorList>
    </citation>
    <scope>NUCLEOTIDE SEQUENCE</scope>
</reference>
<name>A0A8T0EEA3_ARGBR</name>